<comment type="caution">
    <text evidence="1">The sequence shown here is derived from an EMBL/GenBank/DDBJ whole genome shotgun (WGS) entry which is preliminary data.</text>
</comment>
<organism evidence="1 2">
    <name type="scientific">Noviherbaspirillum album</name>
    <dbReference type="NCBI Taxonomy" id="3080276"/>
    <lineage>
        <taxon>Bacteria</taxon>
        <taxon>Pseudomonadati</taxon>
        <taxon>Pseudomonadota</taxon>
        <taxon>Betaproteobacteria</taxon>
        <taxon>Burkholderiales</taxon>
        <taxon>Oxalobacteraceae</taxon>
        <taxon>Noviherbaspirillum</taxon>
    </lineage>
</organism>
<dbReference type="EMBL" id="JAWIIV010000002">
    <property type="protein sequence ID" value="MEC4718185.1"/>
    <property type="molecule type" value="Genomic_DNA"/>
</dbReference>
<accession>A0ABU6J3T2</accession>
<gene>
    <name evidence="1" type="ORF">RY831_03430</name>
</gene>
<evidence type="ECO:0000313" key="1">
    <source>
        <dbReference type="EMBL" id="MEC4718185.1"/>
    </source>
</evidence>
<keyword evidence="2" id="KW-1185">Reference proteome</keyword>
<dbReference type="RefSeq" id="WP_326504939.1">
    <property type="nucleotide sequence ID" value="NZ_JAWIIV010000002.1"/>
</dbReference>
<protein>
    <submittedName>
        <fullName evidence="1">Uncharacterized protein</fullName>
    </submittedName>
</protein>
<sequence>MRNSDLVQFNMEWMGKHIEGRFPSSIVANLPLLPRQSARVIDVAEKVGECFARAALPISGLEKILAASGTPNPKESEYANAPVTIDATRLAREWLFLARLSAKDVLAGKWLPFMRMHMKYSEAAYYADLSNEQINTLAVRAGNLRIQMLEWAWAPRIFDVSDALPSTFDNAWTFALSV</sequence>
<reference evidence="1 2" key="1">
    <citation type="submission" date="2023-10" db="EMBL/GenBank/DDBJ databases">
        <title>Noviherbaspirillum sp. CPCC 100848 genome assembly.</title>
        <authorList>
            <person name="Li X.Y."/>
            <person name="Fang X.M."/>
        </authorList>
    </citation>
    <scope>NUCLEOTIDE SEQUENCE [LARGE SCALE GENOMIC DNA]</scope>
    <source>
        <strain evidence="1 2">CPCC 100848</strain>
    </source>
</reference>
<name>A0ABU6J3T2_9BURK</name>
<dbReference type="Proteomes" id="UP001352263">
    <property type="component" value="Unassembled WGS sequence"/>
</dbReference>
<proteinExistence type="predicted"/>
<evidence type="ECO:0000313" key="2">
    <source>
        <dbReference type="Proteomes" id="UP001352263"/>
    </source>
</evidence>